<dbReference type="InterPro" id="IPR045748">
    <property type="entry name" value="DcaP"/>
</dbReference>
<protein>
    <submittedName>
        <fullName evidence="2">Autotransporter translocation and assembly factor TamB</fullName>
    </submittedName>
</protein>
<keyword evidence="1" id="KW-0732">Signal</keyword>
<dbReference type="AlphaFoldDB" id="A0A291P3S2"/>
<dbReference type="Proteomes" id="UP000219993">
    <property type="component" value="Chromosome"/>
</dbReference>
<dbReference type="EMBL" id="CP021435">
    <property type="protein sequence ID" value="ATJ81518.1"/>
    <property type="molecule type" value="Genomic_DNA"/>
</dbReference>
<dbReference type="KEGG" id="hbe:BEI_0531"/>
<evidence type="ECO:0000313" key="2">
    <source>
        <dbReference type="EMBL" id="ATJ81518.1"/>
    </source>
</evidence>
<evidence type="ECO:0000256" key="1">
    <source>
        <dbReference type="SAM" id="SignalP"/>
    </source>
</evidence>
<proteinExistence type="predicted"/>
<gene>
    <name evidence="2" type="ORF">BEI_0531</name>
</gene>
<feature type="signal peptide" evidence="1">
    <location>
        <begin position="1"/>
        <end position="42"/>
    </location>
</feature>
<keyword evidence="3" id="KW-1185">Reference proteome</keyword>
<evidence type="ECO:0000313" key="3">
    <source>
        <dbReference type="Proteomes" id="UP000219993"/>
    </source>
</evidence>
<sequence>MPHAGQRKQHKESQVTQYNKIKRFALSSTGALALAVAGASHAVDLSPINGVTVSIGGYTKLDMIYNVNEDLGDAMNISSVNTGDAEDDEVEGSTRFHARQTRFWLNTSSEVQGSELKTRVEADFFSGNPDSGFNEVVSNSTQLRLRHAYGSWNGILAGQTWSNFMPLVALPPTLDFNGPAGYIFNRQAQLRYTTGGFSIALENPESALAGTSDDNDPLPDLTAKYQGSAGSISYSLSGVMTQLETDDGTNDDSATGYGVMLAASAKLGGARIGGNLGYNDGANRYIFNSSAPFQNGYVDAGGEIETVSQMDAMGFVDMPLSAKLNGLLAVGYSGGDADDEAAAQAAGFKDSTMSVHANLRYQATDRIMYGVEFQHARVDEYDGTDGDANRVQVSAQYTF</sequence>
<organism evidence="2 3">
    <name type="scientific">Halomonas beimenensis</name>
    <dbReference type="NCBI Taxonomy" id="475662"/>
    <lineage>
        <taxon>Bacteria</taxon>
        <taxon>Pseudomonadati</taxon>
        <taxon>Pseudomonadota</taxon>
        <taxon>Gammaproteobacteria</taxon>
        <taxon>Oceanospirillales</taxon>
        <taxon>Halomonadaceae</taxon>
        <taxon>Halomonas</taxon>
    </lineage>
</organism>
<reference evidence="2 3" key="1">
    <citation type="journal article" date="2017" name="Sci. Rep.">
        <title>Revealing the Saline Adaptation Strategies of the Halophilic Bacterium Halomonas beimenensis through High-throughput Omics and Transposon Mutagenesis Approaches.</title>
        <authorList>
            <person name="Chen Y.H."/>
            <person name="Lin S.S."/>
            <person name="Shyu Y.T."/>
        </authorList>
    </citation>
    <scope>NUCLEOTIDE SEQUENCE [LARGE SCALE GENOMIC DNA]</scope>
    <source>
        <strain evidence="2 3">NTU-111</strain>
    </source>
</reference>
<dbReference type="SUPFAM" id="SSF56935">
    <property type="entry name" value="Porins"/>
    <property type="match status" value="1"/>
</dbReference>
<feature type="chain" id="PRO_5013058807" evidence="1">
    <location>
        <begin position="43"/>
        <end position="399"/>
    </location>
</feature>
<accession>A0A291P3S2</accession>
<name>A0A291P3S2_9GAMM</name>
<dbReference type="Pfam" id="PF19577">
    <property type="entry name" value="DcaP"/>
    <property type="match status" value="1"/>
</dbReference>